<feature type="region of interest" description="Disordered" evidence="11">
    <location>
        <begin position="85"/>
        <end position="184"/>
    </location>
</feature>
<comment type="caution">
    <text evidence="12">The sequence shown here is derived from an EMBL/GenBank/DDBJ whole genome shotgun (WGS) entry which is preliminary data.</text>
</comment>
<comment type="similarity">
    <text evidence="2 9">Belongs to the EAF6 family.</text>
</comment>
<evidence type="ECO:0000256" key="5">
    <source>
        <dbReference type="ARBA" id="ARBA00023015"/>
    </source>
</evidence>
<dbReference type="PANTHER" id="PTHR13476">
    <property type="entry name" value="CHROMATIN MODIFICATION-RELATED PROTEIN MEAF6"/>
    <property type="match status" value="1"/>
</dbReference>
<evidence type="ECO:0000256" key="2">
    <source>
        <dbReference type="ARBA" id="ARBA00010916"/>
    </source>
</evidence>
<dbReference type="EMBL" id="JAVRRJ010000009">
    <property type="protein sequence ID" value="KAK5081616.1"/>
    <property type="molecule type" value="Genomic_DNA"/>
</dbReference>
<dbReference type="GO" id="GO:0006325">
    <property type="term" value="P:chromatin organization"/>
    <property type="evidence" value="ECO:0007669"/>
    <property type="project" value="UniProtKB-KW"/>
</dbReference>
<feature type="coiled-coil region" evidence="10">
    <location>
        <begin position="24"/>
        <end position="51"/>
    </location>
</feature>
<keyword evidence="8 9" id="KW-0539">Nucleus</keyword>
<keyword evidence="13" id="KW-1185">Reference proteome</keyword>
<dbReference type="InterPro" id="IPR015418">
    <property type="entry name" value="Eaf6"/>
</dbReference>
<evidence type="ECO:0000256" key="3">
    <source>
        <dbReference type="ARBA" id="ARBA00018504"/>
    </source>
</evidence>
<evidence type="ECO:0000313" key="13">
    <source>
        <dbReference type="Proteomes" id="UP001309876"/>
    </source>
</evidence>
<protein>
    <recommendedName>
        <fullName evidence="3 9">Chromatin modification-related protein EAF6</fullName>
    </recommendedName>
</protein>
<gene>
    <name evidence="12" type="ORF">LTR05_007747</name>
</gene>
<sequence length="184" mass="19488">MAENVAPGSAGKVANASDRGIPYYEKLRRDLRDTINKKRVLDRNMAAIEAEIYRQETAYLEDTSAAGNIVKGFDNYIKAATNTAASGTISGSQLGGTRGRKGAVTDADRVFSKSSVSYNRDTDSPGVGSAVSTPGGGGTPTASLAGDARADKKKKKAPVNNDDDDARSTKRQQVSFGSRKRHDD</sequence>
<evidence type="ECO:0000256" key="1">
    <source>
        <dbReference type="ARBA" id="ARBA00004123"/>
    </source>
</evidence>
<dbReference type="GO" id="GO:0005634">
    <property type="term" value="C:nucleus"/>
    <property type="evidence" value="ECO:0007669"/>
    <property type="project" value="UniProtKB-SubCell"/>
</dbReference>
<keyword evidence="6 10" id="KW-0175">Coiled coil</keyword>
<comment type="function">
    <text evidence="9">Component of the NuA4 histone acetyltransferase complex which is involved in transcriptional activation of selected genes principally by acetylation of nucleosomal histone H4 and H2A. The NuA4 complex is also involved in DNA repair.</text>
</comment>
<evidence type="ECO:0000256" key="8">
    <source>
        <dbReference type="ARBA" id="ARBA00023242"/>
    </source>
</evidence>
<keyword evidence="4 9" id="KW-0156">Chromatin regulator</keyword>
<evidence type="ECO:0000313" key="12">
    <source>
        <dbReference type="EMBL" id="KAK5081616.1"/>
    </source>
</evidence>
<dbReference type="GO" id="GO:0035267">
    <property type="term" value="C:NuA4 histone acetyltransferase complex"/>
    <property type="evidence" value="ECO:0007669"/>
    <property type="project" value="UniProtKB-UniRule"/>
</dbReference>
<evidence type="ECO:0000256" key="4">
    <source>
        <dbReference type="ARBA" id="ARBA00022853"/>
    </source>
</evidence>
<keyword evidence="9" id="KW-0234">DNA repair</keyword>
<evidence type="ECO:0000256" key="6">
    <source>
        <dbReference type="ARBA" id="ARBA00023054"/>
    </source>
</evidence>
<dbReference type="Proteomes" id="UP001309876">
    <property type="component" value="Unassembled WGS sequence"/>
</dbReference>
<keyword evidence="5 9" id="KW-0805">Transcription regulation</keyword>
<dbReference type="Pfam" id="PF09340">
    <property type="entry name" value="NuA4"/>
    <property type="match status" value="1"/>
</dbReference>
<evidence type="ECO:0000256" key="11">
    <source>
        <dbReference type="SAM" id="MobiDB-lite"/>
    </source>
</evidence>
<evidence type="ECO:0000256" key="7">
    <source>
        <dbReference type="ARBA" id="ARBA00023163"/>
    </source>
</evidence>
<keyword evidence="7 9" id="KW-0804">Transcription</keyword>
<organism evidence="12 13">
    <name type="scientific">Lithohypha guttulata</name>
    <dbReference type="NCBI Taxonomy" id="1690604"/>
    <lineage>
        <taxon>Eukaryota</taxon>
        <taxon>Fungi</taxon>
        <taxon>Dikarya</taxon>
        <taxon>Ascomycota</taxon>
        <taxon>Pezizomycotina</taxon>
        <taxon>Eurotiomycetes</taxon>
        <taxon>Chaetothyriomycetidae</taxon>
        <taxon>Chaetothyriales</taxon>
        <taxon>Trichomeriaceae</taxon>
        <taxon>Lithohypha</taxon>
    </lineage>
</organism>
<dbReference type="GO" id="GO:0006281">
    <property type="term" value="P:DNA repair"/>
    <property type="evidence" value="ECO:0007669"/>
    <property type="project" value="UniProtKB-UniRule"/>
</dbReference>
<keyword evidence="9" id="KW-0227">DNA damage</keyword>
<evidence type="ECO:0000256" key="9">
    <source>
        <dbReference type="RuleBase" id="RU368022"/>
    </source>
</evidence>
<dbReference type="AlphaFoldDB" id="A0AAN7SU60"/>
<name>A0AAN7SU60_9EURO</name>
<proteinExistence type="inferred from homology"/>
<comment type="subcellular location">
    <subcellularLocation>
        <location evidence="1 9">Nucleus</location>
    </subcellularLocation>
</comment>
<evidence type="ECO:0000256" key="10">
    <source>
        <dbReference type="SAM" id="Coils"/>
    </source>
</evidence>
<reference evidence="12 13" key="1">
    <citation type="submission" date="2023-08" db="EMBL/GenBank/DDBJ databases">
        <title>Black Yeasts Isolated from many extreme environments.</title>
        <authorList>
            <person name="Coleine C."/>
            <person name="Stajich J.E."/>
            <person name="Selbmann L."/>
        </authorList>
    </citation>
    <scope>NUCLEOTIDE SEQUENCE [LARGE SCALE GENOMIC DNA]</scope>
    <source>
        <strain evidence="12 13">CCFEE 5910</strain>
    </source>
</reference>
<comment type="subunit">
    <text evidence="9">Component of the NuA4 histone acetyltransferase complex.</text>
</comment>
<accession>A0AAN7SU60</accession>